<keyword evidence="7" id="KW-0175">Coiled coil</keyword>
<dbReference type="Proteomes" id="UP000240621">
    <property type="component" value="Unassembled WGS sequence"/>
</dbReference>
<evidence type="ECO:0000313" key="9">
    <source>
        <dbReference type="EMBL" id="GET20402.1"/>
    </source>
</evidence>
<dbReference type="RefSeq" id="WP_106540840.1">
    <property type="nucleotide sequence ID" value="NZ_BLAU01000001.1"/>
</dbReference>
<dbReference type="FunFam" id="3.30.1360.40:FF:000001">
    <property type="entry name" value="Ribosome-recycling factor"/>
    <property type="match status" value="1"/>
</dbReference>
<keyword evidence="3 6" id="KW-0963">Cytoplasm</keyword>
<comment type="caution">
    <text evidence="10">The sequence shown here is derived from an EMBL/GenBank/DDBJ whole genome shotgun (WGS) entry which is preliminary data.</text>
</comment>
<comment type="subcellular location">
    <subcellularLocation>
        <location evidence="1 6">Cytoplasm</location>
    </subcellularLocation>
</comment>
<name>A0A2P8CGX2_9BACT</name>
<protein>
    <recommendedName>
        <fullName evidence="6">Ribosome-recycling factor</fullName>
        <shortName evidence="6">RRF</shortName>
    </recommendedName>
    <alternativeName>
        <fullName evidence="6">Ribosome-releasing factor</fullName>
    </alternativeName>
</protein>
<dbReference type="Proteomes" id="UP000396862">
    <property type="component" value="Unassembled WGS sequence"/>
</dbReference>
<evidence type="ECO:0000313" key="10">
    <source>
        <dbReference type="EMBL" id="PSK84228.1"/>
    </source>
</evidence>
<dbReference type="HAMAP" id="MF_00040">
    <property type="entry name" value="RRF"/>
    <property type="match status" value="1"/>
</dbReference>
<dbReference type="InterPro" id="IPR002661">
    <property type="entry name" value="Ribosome_recyc_fac"/>
</dbReference>
<evidence type="ECO:0000256" key="5">
    <source>
        <dbReference type="ARBA" id="ARBA00025050"/>
    </source>
</evidence>
<dbReference type="Gene3D" id="3.30.1360.40">
    <property type="match status" value="1"/>
</dbReference>
<dbReference type="GO" id="GO:0005737">
    <property type="term" value="C:cytoplasm"/>
    <property type="evidence" value="ECO:0007669"/>
    <property type="project" value="UniProtKB-SubCell"/>
</dbReference>
<dbReference type="PANTHER" id="PTHR20982:SF3">
    <property type="entry name" value="MITOCHONDRIAL RIBOSOME RECYCLING FACTOR PSEUDO 1"/>
    <property type="match status" value="1"/>
</dbReference>
<organism evidence="10 11">
    <name type="scientific">Prolixibacter denitrificans</name>
    <dbReference type="NCBI Taxonomy" id="1541063"/>
    <lineage>
        <taxon>Bacteria</taxon>
        <taxon>Pseudomonadati</taxon>
        <taxon>Bacteroidota</taxon>
        <taxon>Bacteroidia</taxon>
        <taxon>Marinilabiliales</taxon>
        <taxon>Prolixibacteraceae</taxon>
        <taxon>Prolixibacter</taxon>
    </lineage>
</organism>
<dbReference type="SUPFAM" id="SSF55194">
    <property type="entry name" value="Ribosome recycling factor, RRF"/>
    <property type="match status" value="1"/>
</dbReference>
<keyword evidence="12" id="KW-1185">Reference proteome</keyword>
<dbReference type="AlphaFoldDB" id="A0A2P8CGX2"/>
<comment type="function">
    <text evidence="5 6">Responsible for the release of ribosomes from messenger RNA at the termination of protein biosynthesis. May increase the efficiency of translation by recycling ribosomes from one round of translation to another.</text>
</comment>
<evidence type="ECO:0000256" key="4">
    <source>
        <dbReference type="ARBA" id="ARBA00022917"/>
    </source>
</evidence>
<reference evidence="9 12" key="2">
    <citation type="submission" date="2019-10" db="EMBL/GenBank/DDBJ databases">
        <title>Prolixibacter strains distinguished by the presence of nitrate reductase genes were adept at nitrate-dependent anaerobic corrosion of metallic iron and carbon steel.</title>
        <authorList>
            <person name="Iino T."/>
            <person name="Shono N."/>
            <person name="Ito K."/>
            <person name="Nakamura R."/>
            <person name="Sueoka K."/>
            <person name="Harayama S."/>
            <person name="Ohkuma M."/>
        </authorList>
    </citation>
    <scope>NUCLEOTIDE SEQUENCE [LARGE SCALE GENOMIC DNA]</scope>
    <source>
        <strain evidence="9 12">MIC1-1</strain>
    </source>
</reference>
<dbReference type="EMBL" id="PYGC01000002">
    <property type="protein sequence ID" value="PSK84228.1"/>
    <property type="molecule type" value="Genomic_DNA"/>
</dbReference>
<evidence type="ECO:0000259" key="8">
    <source>
        <dbReference type="Pfam" id="PF01765"/>
    </source>
</evidence>
<evidence type="ECO:0000256" key="2">
    <source>
        <dbReference type="ARBA" id="ARBA00005912"/>
    </source>
</evidence>
<evidence type="ECO:0000256" key="7">
    <source>
        <dbReference type="SAM" id="Coils"/>
    </source>
</evidence>
<proteinExistence type="inferred from homology"/>
<dbReference type="NCBIfam" id="TIGR00496">
    <property type="entry name" value="frr"/>
    <property type="match status" value="1"/>
</dbReference>
<accession>A0A2P8CGX2</accession>
<dbReference type="InterPro" id="IPR036191">
    <property type="entry name" value="RRF_sf"/>
</dbReference>
<reference evidence="10 11" key="1">
    <citation type="submission" date="2018-03" db="EMBL/GenBank/DDBJ databases">
        <title>Genomic Encyclopedia of Archaeal and Bacterial Type Strains, Phase II (KMG-II): from individual species to whole genera.</title>
        <authorList>
            <person name="Goeker M."/>
        </authorList>
    </citation>
    <scope>NUCLEOTIDE SEQUENCE [LARGE SCALE GENOMIC DNA]</scope>
    <source>
        <strain evidence="10 11">DSM 27267</strain>
    </source>
</reference>
<evidence type="ECO:0000313" key="11">
    <source>
        <dbReference type="Proteomes" id="UP000240621"/>
    </source>
</evidence>
<dbReference type="CDD" id="cd00520">
    <property type="entry name" value="RRF"/>
    <property type="match status" value="1"/>
</dbReference>
<dbReference type="OrthoDB" id="9804006at2"/>
<evidence type="ECO:0000256" key="1">
    <source>
        <dbReference type="ARBA" id="ARBA00004496"/>
    </source>
</evidence>
<dbReference type="Gene3D" id="1.10.132.20">
    <property type="entry name" value="Ribosome-recycling factor"/>
    <property type="match status" value="1"/>
</dbReference>
<feature type="coiled-coil region" evidence="7">
    <location>
        <begin position="2"/>
        <end position="33"/>
    </location>
</feature>
<sequence length="188" mass="21499">MNEEIQMILDDARTRMEQALEHLEKELAHIRAGKANPRMLDGVMVDYYGSQTPLNQVSSVSTPDARTIAIQPWEKKLIPEIEKAIINANLGFNPDNNGDIIRINVPPLTEERRKTLVKDTHREGENAKVSIRNARKDANDYLKKLLKSKEISEDMEKIGIDEVQTITDDYIKKVDEGMENKEKEIMTV</sequence>
<dbReference type="FunFam" id="1.10.132.20:FF:000001">
    <property type="entry name" value="Ribosome-recycling factor"/>
    <property type="match status" value="1"/>
</dbReference>
<evidence type="ECO:0000313" key="12">
    <source>
        <dbReference type="Proteomes" id="UP000396862"/>
    </source>
</evidence>
<comment type="similarity">
    <text evidence="2 6">Belongs to the RRF family.</text>
</comment>
<dbReference type="InterPro" id="IPR023584">
    <property type="entry name" value="Ribosome_recyc_fac_dom"/>
</dbReference>
<dbReference type="Pfam" id="PF01765">
    <property type="entry name" value="RRF"/>
    <property type="match status" value="1"/>
</dbReference>
<dbReference type="EMBL" id="BLAU01000001">
    <property type="protein sequence ID" value="GET20402.1"/>
    <property type="molecule type" value="Genomic_DNA"/>
</dbReference>
<gene>
    <name evidence="6 9" type="primary">frr</name>
    <name evidence="10" type="ORF">CLV93_10212</name>
    <name evidence="9" type="ORF">JCM18694_06480</name>
</gene>
<feature type="domain" description="Ribosome recycling factor" evidence="8">
    <location>
        <begin position="23"/>
        <end position="186"/>
    </location>
</feature>
<keyword evidence="4 6" id="KW-0648">Protein biosynthesis</keyword>
<dbReference type="PANTHER" id="PTHR20982">
    <property type="entry name" value="RIBOSOME RECYCLING FACTOR"/>
    <property type="match status" value="1"/>
</dbReference>
<dbReference type="GO" id="GO:0006415">
    <property type="term" value="P:translational termination"/>
    <property type="evidence" value="ECO:0007669"/>
    <property type="project" value="UniProtKB-UniRule"/>
</dbReference>
<evidence type="ECO:0000256" key="3">
    <source>
        <dbReference type="ARBA" id="ARBA00022490"/>
    </source>
</evidence>
<dbReference type="GO" id="GO:0043023">
    <property type="term" value="F:ribosomal large subunit binding"/>
    <property type="evidence" value="ECO:0007669"/>
    <property type="project" value="TreeGrafter"/>
</dbReference>
<evidence type="ECO:0000256" key="6">
    <source>
        <dbReference type="HAMAP-Rule" id="MF_00040"/>
    </source>
</evidence>